<keyword evidence="3" id="KW-1185">Reference proteome</keyword>
<dbReference type="EMBL" id="BONF01000016">
    <property type="protein sequence ID" value="GIF81873.1"/>
    <property type="molecule type" value="Genomic_DNA"/>
</dbReference>
<comment type="caution">
    <text evidence="2">The sequence shown here is derived from an EMBL/GenBank/DDBJ whole genome shotgun (WGS) entry which is preliminary data.</text>
</comment>
<evidence type="ECO:0000313" key="2">
    <source>
        <dbReference type="EMBL" id="GIF81873.1"/>
    </source>
</evidence>
<sequence length="297" mass="30620">MSDDVRDRISALFADAGVTGRLHAIDLGSGREVGVGADTLVLMASVFKVPLVLALHRAADAGLADPAQRVTVEPGARTGGPTGIGAMADPVVMSLRDLAHLAISVSDNAAADALADHLGLPAVAEAVAAAGMTRTAVIEVCRDVAARTAASLGTADPARLGALLTDPAALSRLATLDVTVSNRTTARDCTTLLAGLWRDEVATPRSCAAVRRLLALQVWPHRLASGFPFDDVRVCGKTGTLPTVRNEIGVVEYPDGGRYAVAVFTRSASTALTLPRADAVIGTAARAAVEHLRTGRR</sequence>
<organism evidence="2 3">
    <name type="scientific">Catellatospora bangladeshensis</name>
    <dbReference type="NCBI Taxonomy" id="310355"/>
    <lineage>
        <taxon>Bacteria</taxon>
        <taxon>Bacillati</taxon>
        <taxon>Actinomycetota</taxon>
        <taxon>Actinomycetes</taxon>
        <taxon>Micromonosporales</taxon>
        <taxon>Micromonosporaceae</taxon>
        <taxon>Catellatospora</taxon>
    </lineage>
</organism>
<dbReference type="GO" id="GO:0046677">
    <property type="term" value="P:response to antibiotic"/>
    <property type="evidence" value="ECO:0007669"/>
    <property type="project" value="InterPro"/>
</dbReference>
<name>A0A8J3JNA8_9ACTN</name>
<dbReference type="AlphaFoldDB" id="A0A8J3JNA8"/>
<dbReference type="RefSeq" id="WP_203746514.1">
    <property type="nucleotide sequence ID" value="NZ_BONF01000016.1"/>
</dbReference>
<dbReference type="PANTHER" id="PTHR35333">
    <property type="entry name" value="BETA-LACTAMASE"/>
    <property type="match status" value="1"/>
</dbReference>
<keyword evidence="2" id="KW-0378">Hydrolase</keyword>
<dbReference type="SUPFAM" id="SSF56601">
    <property type="entry name" value="beta-lactamase/transpeptidase-like"/>
    <property type="match status" value="1"/>
</dbReference>
<dbReference type="GO" id="GO:0008800">
    <property type="term" value="F:beta-lactamase activity"/>
    <property type="evidence" value="ECO:0007669"/>
    <property type="project" value="InterPro"/>
</dbReference>
<dbReference type="InterPro" id="IPR012338">
    <property type="entry name" value="Beta-lactam/transpept-like"/>
</dbReference>
<dbReference type="Pfam" id="PF13354">
    <property type="entry name" value="Beta-lactamase2"/>
    <property type="match status" value="1"/>
</dbReference>
<dbReference type="PANTHER" id="PTHR35333:SF3">
    <property type="entry name" value="BETA-LACTAMASE-TYPE TRANSPEPTIDASE FOLD CONTAINING PROTEIN"/>
    <property type="match status" value="1"/>
</dbReference>
<evidence type="ECO:0000259" key="1">
    <source>
        <dbReference type="Pfam" id="PF13354"/>
    </source>
</evidence>
<dbReference type="Gene3D" id="3.40.710.10">
    <property type="entry name" value="DD-peptidase/beta-lactamase superfamily"/>
    <property type="match status" value="1"/>
</dbReference>
<proteinExistence type="predicted"/>
<gene>
    <name evidence="2" type="ORF">Cba03nite_32220</name>
</gene>
<dbReference type="Proteomes" id="UP000601223">
    <property type="component" value="Unassembled WGS sequence"/>
</dbReference>
<dbReference type="GO" id="GO:0030655">
    <property type="term" value="P:beta-lactam antibiotic catabolic process"/>
    <property type="evidence" value="ECO:0007669"/>
    <property type="project" value="InterPro"/>
</dbReference>
<accession>A0A8J3JNA8</accession>
<evidence type="ECO:0000313" key="3">
    <source>
        <dbReference type="Proteomes" id="UP000601223"/>
    </source>
</evidence>
<feature type="domain" description="Beta-lactamase class A catalytic" evidence="1">
    <location>
        <begin position="23"/>
        <end position="265"/>
    </location>
</feature>
<dbReference type="InterPro" id="IPR000871">
    <property type="entry name" value="Beta-lactam_class-A"/>
</dbReference>
<reference evidence="2 3" key="1">
    <citation type="submission" date="2021-01" db="EMBL/GenBank/DDBJ databases">
        <title>Whole genome shotgun sequence of Catellatospora bangladeshensis NBRC 107357.</title>
        <authorList>
            <person name="Komaki H."/>
            <person name="Tamura T."/>
        </authorList>
    </citation>
    <scope>NUCLEOTIDE SEQUENCE [LARGE SCALE GENOMIC DNA]</scope>
    <source>
        <strain evidence="2 3">NBRC 107357</strain>
    </source>
</reference>
<dbReference type="InterPro" id="IPR045155">
    <property type="entry name" value="Beta-lactam_cat"/>
</dbReference>
<protein>
    <submittedName>
        <fullName evidence="2">Serine hydrolase</fullName>
    </submittedName>
</protein>